<dbReference type="Proteomes" id="UP000807025">
    <property type="component" value="Unassembled WGS sequence"/>
</dbReference>
<reference evidence="1" key="1">
    <citation type="submission" date="2020-11" db="EMBL/GenBank/DDBJ databases">
        <authorList>
            <consortium name="DOE Joint Genome Institute"/>
            <person name="Ahrendt S."/>
            <person name="Riley R."/>
            <person name="Andreopoulos W."/>
            <person name="Labutti K."/>
            <person name="Pangilinan J."/>
            <person name="Ruiz-Duenas F.J."/>
            <person name="Barrasa J.M."/>
            <person name="Sanchez-Garcia M."/>
            <person name="Camarero S."/>
            <person name="Miyauchi S."/>
            <person name="Serrano A."/>
            <person name="Linde D."/>
            <person name="Babiker R."/>
            <person name="Drula E."/>
            <person name="Ayuso-Fernandez I."/>
            <person name="Pacheco R."/>
            <person name="Padilla G."/>
            <person name="Ferreira P."/>
            <person name="Barriuso J."/>
            <person name="Kellner H."/>
            <person name="Castanera R."/>
            <person name="Alfaro M."/>
            <person name="Ramirez L."/>
            <person name="Pisabarro A.G."/>
            <person name="Kuo A."/>
            <person name="Tritt A."/>
            <person name="Lipzen A."/>
            <person name="He G."/>
            <person name="Yan M."/>
            <person name="Ng V."/>
            <person name="Cullen D."/>
            <person name="Martin F."/>
            <person name="Rosso M.-N."/>
            <person name="Henrissat B."/>
            <person name="Hibbett D."/>
            <person name="Martinez A.T."/>
            <person name="Grigoriev I.V."/>
        </authorList>
    </citation>
    <scope>NUCLEOTIDE SEQUENCE</scope>
    <source>
        <strain evidence="1">ATCC 90797</strain>
    </source>
</reference>
<dbReference type="EMBL" id="MU154944">
    <property type="protein sequence ID" value="KAF9486766.1"/>
    <property type="molecule type" value="Genomic_DNA"/>
</dbReference>
<sequence>MALVSTASAEASEPNILPSVIFMTSSAILMNEMHERMEAPLLGHTGHTSDVKVLHAELRPSHYILMVGTVHCTVPLLSLSFNQIEEHLSFDEENFSVSMTSDIDGAGPFNILRPASFCLKSKSGSTVGFEIEPSQHTHRLQWIEVSA</sequence>
<evidence type="ECO:0000313" key="2">
    <source>
        <dbReference type="EMBL" id="KAF9486769.1"/>
    </source>
</evidence>
<evidence type="ECO:0000313" key="3">
    <source>
        <dbReference type="Proteomes" id="UP000807025"/>
    </source>
</evidence>
<accession>A0A9P5ZJ12</accession>
<name>A0A9P5ZJ12_PLEER</name>
<organism evidence="1 3">
    <name type="scientific">Pleurotus eryngii</name>
    <name type="common">Boletus of the steppes</name>
    <dbReference type="NCBI Taxonomy" id="5323"/>
    <lineage>
        <taxon>Eukaryota</taxon>
        <taxon>Fungi</taxon>
        <taxon>Dikarya</taxon>
        <taxon>Basidiomycota</taxon>
        <taxon>Agaricomycotina</taxon>
        <taxon>Agaricomycetes</taxon>
        <taxon>Agaricomycetidae</taxon>
        <taxon>Agaricales</taxon>
        <taxon>Pleurotineae</taxon>
        <taxon>Pleurotaceae</taxon>
        <taxon>Pleurotus</taxon>
    </lineage>
</organism>
<keyword evidence="3" id="KW-1185">Reference proteome</keyword>
<dbReference type="EMBL" id="MU154943">
    <property type="protein sequence ID" value="KAF9486769.1"/>
    <property type="molecule type" value="Genomic_DNA"/>
</dbReference>
<dbReference type="AlphaFoldDB" id="A0A9P5ZJ12"/>
<protein>
    <submittedName>
        <fullName evidence="1">Uncharacterized protein</fullName>
    </submittedName>
</protein>
<proteinExistence type="predicted"/>
<gene>
    <name evidence="2" type="ORF">BDN71DRAFT_1514656</name>
    <name evidence="1" type="ORF">BDN71DRAFT_1514658</name>
</gene>
<comment type="caution">
    <text evidence="1">The sequence shown here is derived from an EMBL/GenBank/DDBJ whole genome shotgun (WGS) entry which is preliminary data.</text>
</comment>
<evidence type="ECO:0000313" key="1">
    <source>
        <dbReference type="EMBL" id="KAF9486766.1"/>
    </source>
</evidence>